<gene>
    <name evidence="2" type="ORF">DB88DRAFT_496362</name>
</gene>
<keyword evidence="1" id="KW-0732">Signal</keyword>
<reference evidence="2" key="1">
    <citation type="submission" date="2023-02" db="EMBL/GenBank/DDBJ databases">
        <title>Identification and recombinant expression of a fungal hydrolase from Papiliotrema laurentii that hydrolyzes apple cutin and clears colloidal polyester polyurethane.</title>
        <authorList>
            <consortium name="DOE Joint Genome Institute"/>
            <person name="Roman V.A."/>
            <person name="Bojanowski C."/>
            <person name="Crable B.R."/>
            <person name="Wagner D.N."/>
            <person name="Hung C.S."/>
            <person name="Nadeau L.J."/>
            <person name="Schratz L."/>
            <person name="Haridas S."/>
            <person name="Pangilinan J."/>
            <person name="Lipzen A."/>
            <person name="Na H."/>
            <person name="Yan M."/>
            <person name="Ng V."/>
            <person name="Grigoriev I.V."/>
            <person name="Spatafora J.W."/>
            <person name="Barlow D."/>
            <person name="Biffinger J."/>
            <person name="Kelley-Loughnane N."/>
            <person name="Varaljay V.A."/>
            <person name="Crookes-Goodson W.J."/>
        </authorList>
    </citation>
    <scope>NUCLEOTIDE SEQUENCE</scope>
    <source>
        <strain evidence="2">5307AH</strain>
    </source>
</reference>
<accession>A0AAD9CVF4</accession>
<name>A0AAD9CVF4_PAPLA</name>
<organism evidence="2 3">
    <name type="scientific">Papiliotrema laurentii</name>
    <name type="common">Cryptococcus laurentii</name>
    <dbReference type="NCBI Taxonomy" id="5418"/>
    <lineage>
        <taxon>Eukaryota</taxon>
        <taxon>Fungi</taxon>
        <taxon>Dikarya</taxon>
        <taxon>Basidiomycota</taxon>
        <taxon>Agaricomycotina</taxon>
        <taxon>Tremellomycetes</taxon>
        <taxon>Tremellales</taxon>
        <taxon>Rhynchogastremaceae</taxon>
        <taxon>Papiliotrema</taxon>
    </lineage>
</organism>
<proteinExistence type="predicted"/>
<keyword evidence="3" id="KW-1185">Reference proteome</keyword>
<dbReference type="EMBL" id="JAODAN010000008">
    <property type="protein sequence ID" value="KAK1922817.1"/>
    <property type="molecule type" value="Genomic_DNA"/>
</dbReference>
<feature type="signal peptide" evidence="1">
    <location>
        <begin position="1"/>
        <end position="18"/>
    </location>
</feature>
<protein>
    <submittedName>
        <fullName evidence="2">Uncharacterized protein</fullName>
    </submittedName>
</protein>
<dbReference type="Proteomes" id="UP001182556">
    <property type="component" value="Unassembled WGS sequence"/>
</dbReference>
<feature type="chain" id="PRO_5042224403" evidence="1">
    <location>
        <begin position="19"/>
        <end position="246"/>
    </location>
</feature>
<sequence length="246" mass="27066">MKAFQLSSLFIFLTFARANPIGGGPLVNPPPPYKIDGLYGDSSVHDPDCSQLQRMSKDTDRLVVALCAVSGLKGDNDTPNIKSFITEIKPDPPSKTVIKAEFTVHDDEGKVLKGTIEAKDAMKFKPNPAKKDKNRKAAWWSAGFASLISQQQTLKQGFDKGKLAKADFHYGLQLLTGRQFFPVTANEETHGVFEKVAAAVDKGPLLIKVKDDKDFKPKLLAKGELYAVRGYKDDKITLWNSALGQK</sequence>
<evidence type="ECO:0000256" key="1">
    <source>
        <dbReference type="SAM" id="SignalP"/>
    </source>
</evidence>
<dbReference type="AlphaFoldDB" id="A0AAD9CVF4"/>
<evidence type="ECO:0000313" key="2">
    <source>
        <dbReference type="EMBL" id="KAK1922817.1"/>
    </source>
</evidence>
<comment type="caution">
    <text evidence="2">The sequence shown here is derived from an EMBL/GenBank/DDBJ whole genome shotgun (WGS) entry which is preliminary data.</text>
</comment>
<evidence type="ECO:0000313" key="3">
    <source>
        <dbReference type="Proteomes" id="UP001182556"/>
    </source>
</evidence>